<name>A0ABS6BP14_9SPHN</name>
<dbReference type="RefSeq" id="WP_216326688.1">
    <property type="nucleotide sequence ID" value="NZ_JAHKRT010000008.1"/>
</dbReference>
<dbReference type="Pfam" id="PF02130">
    <property type="entry name" value="YbeY"/>
    <property type="match status" value="1"/>
</dbReference>
<comment type="similarity">
    <text evidence="3">Belongs to the endoribonuclease YbeY family.</text>
</comment>
<evidence type="ECO:0000256" key="1">
    <source>
        <dbReference type="ARBA" id="ARBA00022723"/>
    </source>
</evidence>
<dbReference type="InterPro" id="IPR002036">
    <property type="entry name" value="YbeY"/>
</dbReference>
<keyword evidence="2 3" id="KW-0862">Zinc</keyword>
<comment type="cofactor">
    <cofactor evidence="3">
        <name>Zn(2+)</name>
        <dbReference type="ChEBI" id="CHEBI:29105"/>
    </cofactor>
    <text evidence="3">Binds 1 zinc ion.</text>
</comment>
<sequence>MLEVAVDAAEPWGTATDWETLCDRAARAAIAHSPYTLLLDKTVTAEISVRLGDDEEVRALNAQYRQKDRPTNVLSFPMVQTDLIEGLSNSDDGEVLLGDIILAHGVCAAEAAEKGVDVATHATHLVVHGTLHLLGYDHMDDVEAERMEQLERDALASLDIADPYAVRED</sequence>
<reference evidence="4 5" key="1">
    <citation type="submission" date="2021-06" db="EMBL/GenBank/DDBJ databases">
        <title>Sphingomonas sp. XMGL2, whole genome shotgun sequencing project.</title>
        <authorList>
            <person name="Zhao G."/>
            <person name="Shen L."/>
        </authorList>
    </citation>
    <scope>NUCLEOTIDE SEQUENCE [LARGE SCALE GENOMIC DNA]</scope>
    <source>
        <strain evidence="4 5">XMGL2</strain>
    </source>
</reference>
<dbReference type="Proteomes" id="UP000776276">
    <property type="component" value="Unassembled WGS sequence"/>
</dbReference>
<comment type="caution">
    <text evidence="4">The sequence shown here is derived from an EMBL/GenBank/DDBJ whole genome shotgun (WGS) entry which is preliminary data.</text>
</comment>
<proteinExistence type="inferred from homology"/>
<dbReference type="PANTHER" id="PTHR46986:SF1">
    <property type="entry name" value="ENDORIBONUCLEASE YBEY, CHLOROPLASTIC"/>
    <property type="match status" value="1"/>
</dbReference>
<evidence type="ECO:0000313" key="5">
    <source>
        <dbReference type="Proteomes" id="UP000776276"/>
    </source>
</evidence>
<accession>A0ABS6BP14</accession>
<feature type="binding site" evidence="3">
    <location>
        <position position="138"/>
    </location>
    <ligand>
        <name>Zn(2+)</name>
        <dbReference type="ChEBI" id="CHEBI:29105"/>
        <note>catalytic</note>
    </ligand>
</feature>
<keyword evidence="3" id="KW-0378">Hydrolase</keyword>
<protein>
    <recommendedName>
        <fullName evidence="3">Endoribonuclease YbeY</fullName>
        <ecNumber evidence="3">3.1.-.-</ecNumber>
    </recommendedName>
</protein>
<evidence type="ECO:0000256" key="3">
    <source>
        <dbReference type="HAMAP-Rule" id="MF_00009"/>
    </source>
</evidence>
<dbReference type="PANTHER" id="PTHR46986">
    <property type="entry name" value="ENDORIBONUCLEASE YBEY, CHLOROPLASTIC"/>
    <property type="match status" value="1"/>
</dbReference>
<dbReference type="InterPro" id="IPR020549">
    <property type="entry name" value="YbeY_CS"/>
</dbReference>
<evidence type="ECO:0000256" key="2">
    <source>
        <dbReference type="ARBA" id="ARBA00022833"/>
    </source>
</evidence>
<organism evidence="4 5">
    <name type="scientific">Sphingomonas quercus</name>
    <dbReference type="NCBI Taxonomy" id="2842451"/>
    <lineage>
        <taxon>Bacteria</taxon>
        <taxon>Pseudomonadati</taxon>
        <taxon>Pseudomonadota</taxon>
        <taxon>Alphaproteobacteria</taxon>
        <taxon>Sphingomonadales</taxon>
        <taxon>Sphingomonadaceae</taxon>
        <taxon>Sphingomonas</taxon>
    </lineage>
</organism>
<keyword evidence="3" id="KW-0540">Nuclease</keyword>
<evidence type="ECO:0000313" key="4">
    <source>
        <dbReference type="EMBL" id="MBU3079146.1"/>
    </source>
</evidence>
<feature type="binding site" evidence="3">
    <location>
        <position position="128"/>
    </location>
    <ligand>
        <name>Zn(2+)</name>
        <dbReference type="ChEBI" id="CHEBI:29105"/>
        <note>catalytic</note>
    </ligand>
</feature>
<keyword evidence="3" id="KW-0255">Endonuclease</keyword>
<keyword evidence="3" id="KW-0690">Ribosome biogenesis</keyword>
<dbReference type="EC" id="3.1.-.-" evidence="3"/>
<comment type="subcellular location">
    <subcellularLocation>
        <location evidence="3">Cytoplasm</location>
    </subcellularLocation>
</comment>
<dbReference type="PROSITE" id="PS01306">
    <property type="entry name" value="UPF0054"/>
    <property type="match status" value="1"/>
</dbReference>
<keyword evidence="3" id="KW-0698">rRNA processing</keyword>
<comment type="function">
    <text evidence="3">Single strand-specific metallo-endoribonuclease involved in late-stage 70S ribosome quality control and in maturation of the 3' terminus of the 16S rRNA.</text>
</comment>
<feature type="binding site" evidence="3">
    <location>
        <position position="132"/>
    </location>
    <ligand>
        <name>Zn(2+)</name>
        <dbReference type="ChEBI" id="CHEBI:29105"/>
        <note>catalytic</note>
    </ligand>
</feature>
<dbReference type="NCBIfam" id="TIGR00043">
    <property type="entry name" value="rRNA maturation RNase YbeY"/>
    <property type="match status" value="1"/>
</dbReference>
<dbReference type="EMBL" id="JAHKRT010000008">
    <property type="protein sequence ID" value="MBU3079146.1"/>
    <property type="molecule type" value="Genomic_DNA"/>
</dbReference>
<keyword evidence="5" id="KW-1185">Reference proteome</keyword>
<keyword evidence="3" id="KW-0963">Cytoplasm</keyword>
<gene>
    <name evidence="3 4" type="primary">ybeY</name>
    <name evidence="4" type="ORF">KOF26_14900</name>
</gene>
<keyword evidence="1 3" id="KW-0479">Metal-binding</keyword>
<dbReference type="HAMAP" id="MF_00009">
    <property type="entry name" value="Endoribonucl_YbeY"/>
    <property type="match status" value="1"/>
</dbReference>